<evidence type="ECO:0000256" key="1">
    <source>
        <dbReference type="SAM" id="SignalP"/>
    </source>
</evidence>
<evidence type="ECO:0000313" key="2">
    <source>
        <dbReference type="EMBL" id="KAF2429004.1"/>
    </source>
</evidence>
<keyword evidence="3" id="KW-1185">Reference proteome</keyword>
<protein>
    <submittedName>
        <fullName evidence="2">Uncharacterized protein</fullName>
    </submittedName>
</protein>
<sequence>MVFGIITAIAACPAIVGTNEAVMQGQRQNMKERHRGLKTSLYVNCVTASRGGAEVNGGRVVLRDNILIVATSTKAYLEDCENDHPFAGYYLPYPERSWGRQGEGLVSTISDDPPQLNWIYVNIETHELKYGTRLDSEDHITGPWDCTKVDKRLTLEGWEGFIAVYVGPGEWQLFFDRNDDGLAGMFPEGTRTVEVELVRRERRNRRQDPEPLGPD</sequence>
<organism evidence="2 3">
    <name type="scientific">Tothia fuscella</name>
    <dbReference type="NCBI Taxonomy" id="1048955"/>
    <lineage>
        <taxon>Eukaryota</taxon>
        <taxon>Fungi</taxon>
        <taxon>Dikarya</taxon>
        <taxon>Ascomycota</taxon>
        <taxon>Pezizomycotina</taxon>
        <taxon>Dothideomycetes</taxon>
        <taxon>Pleosporomycetidae</taxon>
        <taxon>Venturiales</taxon>
        <taxon>Cylindrosympodiaceae</taxon>
        <taxon>Tothia</taxon>
    </lineage>
</organism>
<keyword evidence="1" id="KW-0732">Signal</keyword>
<dbReference type="OrthoDB" id="3928002at2759"/>
<dbReference type="AlphaFoldDB" id="A0A9P4TW91"/>
<dbReference type="Proteomes" id="UP000800235">
    <property type="component" value="Unassembled WGS sequence"/>
</dbReference>
<dbReference type="PANTHER" id="PTHR38049">
    <property type="entry name" value="RICIN B LECTIN DOMAIN-CONTAINING PROTEIN"/>
    <property type="match status" value="1"/>
</dbReference>
<gene>
    <name evidence="2" type="ORF">EJ08DRAFT_671249</name>
</gene>
<feature type="chain" id="PRO_5040427114" evidence="1">
    <location>
        <begin position="19"/>
        <end position="215"/>
    </location>
</feature>
<dbReference type="EMBL" id="MU007051">
    <property type="protein sequence ID" value="KAF2429004.1"/>
    <property type="molecule type" value="Genomic_DNA"/>
</dbReference>
<dbReference type="PANTHER" id="PTHR38049:SF2">
    <property type="entry name" value="RICIN B LECTIN DOMAIN-CONTAINING PROTEIN"/>
    <property type="match status" value="1"/>
</dbReference>
<comment type="caution">
    <text evidence="2">The sequence shown here is derived from an EMBL/GenBank/DDBJ whole genome shotgun (WGS) entry which is preliminary data.</text>
</comment>
<evidence type="ECO:0000313" key="3">
    <source>
        <dbReference type="Proteomes" id="UP000800235"/>
    </source>
</evidence>
<proteinExistence type="predicted"/>
<name>A0A9P4TW91_9PEZI</name>
<reference evidence="2" key="1">
    <citation type="journal article" date="2020" name="Stud. Mycol.">
        <title>101 Dothideomycetes genomes: a test case for predicting lifestyles and emergence of pathogens.</title>
        <authorList>
            <person name="Haridas S."/>
            <person name="Albert R."/>
            <person name="Binder M."/>
            <person name="Bloem J."/>
            <person name="Labutti K."/>
            <person name="Salamov A."/>
            <person name="Andreopoulos B."/>
            <person name="Baker S."/>
            <person name="Barry K."/>
            <person name="Bills G."/>
            <person name="Bluhm B."/>
            <person name="Cannon C."/>
            <person name="Castanera R."/>
            <person name="Culley D."/>
            <person name="Daum C."/>
            <person name="Ezra D."/>
            <person name="Gonzalez J."/>
            <person name="Henrissat B."/>
            <person name="Kuo A."/>
            <person name="Liang C."/>
            <person name="Lipzen A."/>
            <person name="Lutzoni F."/>
            <person name="Magnuson J."/>
            <person name="Mondo S."/>
            <person name="Nolan M."/>
            <person name="Ohm R."/>
            <person name="Pangilinan J."/>
            <person name="Park H.-J."/>
            <person name="Ramirez L."/>
            <person name="Alfaro M."/>
            <person name="Sun H."/>
            <person name="Tritt A."/>
            <person name="Yoshinaga Y."/>
            <person name="Zwiers L.-H."/>
            <person name="Turgeon B."/>
            <person name="Goodwin S."/>
            <person name="Spatafora J."/>
            <person name="Crous P."/>
            <person name="Grigoriev I."/>
        </authorList>
    </citation>
    <scope>NUCLEOTIDE SEQUENCE</scope>
    <source>
        <strain evidence="2">CBS 130266</strain>
    </source>
</reference>
<accession>A0A9P4TW91</accession>
<feature type="signal peptide" evidence="1">
    <location>
        <begin position="1"/>
        <end position="18"/>
    </location>
</feature>